<dbReference type="Pfam" id="PF00218">
    <property type="entry name" value="IGPS"/>
    <property type="match status" value="1"/>
</dbReference>
<dbReference type="PROSITE" id="PS00614">
    <property type="entry name" value="IGPS"/>
    <property type="match status" value="1"/>
</dbReference>
<accession>A0AAV1IL30</accession>
<protein>
    <recommendedName>
        <fullName evidence="3">indole-3-glycerol-phosphate synthase</fullName>
        <ecNumber evidence="3">4.1.1.48</ecNumber>
    </recommendedName>
</protein>
<dbReference type="SUPFAM" id="SSF51366">
    <property type="entry name" value="Ribulose-phoshate binding barrel"/>
    <property type="match status" value="1"/>
</dbReference>
<dbReference type="InterPro" id="IPR045186">
    <property type="entry name" value="Indole-3-glycerol_P_synth"/>
</dbReference>
<evidence type="ECO:0000313" key="10">
    <source>
        <dbReference type="EMBL" id="CAK0787824.1"/>
    </source>
</evidence>
<keyword evidence="11" id="KW-1185">Reference proteome</keyword>
<keyword evidence="5" id="KW-0210">Decarboxylase</keyword>
<evidence type="ECO:0000256" key="7">
    <source>
        <dbReference type="ARBA" id="ARBA00023141"/>
    </source>
</evidence>
<keyword evidence="6" id="KW-0822">Tryptophan biosynthesis</keyword>
<evidence type="ECO:0000256" key="5">
    <source>
        <dbReference type="ARBA" id="ARBA00022793"/>
    </source>
</evidence>
<dbReference type="InterPro" id="IPR011060">
    <property type="entry name" value="RibuloseP-bd_barrel"/>
</dbReference>
<dbReference type="EMBL" id="CAUYUE010000018">
    <property type="protein sequence ID" value="CAK0787824.1"/>
    <property type="molecule type" value="Genomic_DNA"/>
</dbReference>
<dbReference type="NCBIfam" id="NF001377">
    <property type="entry name" value="PRK00278.2-4"/>
    <property type="match status" value="1"/>
</dbReference>
<comment type="pathway">
    <text evidence="2">Amino-acid biosynthesis; L-tryptophan biosynthesis; L-tryptophan from chorismate: step 4/5.</text>
</comment>
<dbReference type="PANTHER" id="PTHR22854:SF2">
    <property type="entry name" value="INDOLE-3-GLYCEROL-PHOSPHATE SYNTHASE"/>
    <property type="match status" value="1"/>
</dbReference>
<dbReference type="Proteomes" id="UP001314263">
    <property type="component" value="Unassembled WGS sequence"/>
</dbReference>
<evidence type="ECO:0000256" key="8">
    <source>
        <dbReference type="ARBA" id="ARBA00023239"/>
    </source>
</evidence>
<dbReference type="Gene3D" id="3.20.20.70">
    <property type="entry name" value="Aldolase class I"/>
    <property type="match status" value="1"/>
</dbReference>
<comment type="caution">
    <text evidence="10">The sequence shown here is derived from an EMBL/GenBank/DDBJ whole genome shotgun (WGS) entry which is preliminary data.</text>
</comment>
<gene>
    <name evidence="10" type="ORF">CVIRNUC_011046</name>
</gene>
<evidence type="ECO:0000256" key="2">
    <source>
        <dbReference type="ARBA" id="ARBA00004696"/>
    </source>
</evidence>
<dbReference type="InterPro" id="IPR013785">
    <property type="entry name" value="Aldolase_TIM"/>
</dbReference>
<keyword evidence="8" id="KW-0456">Lyase</keyword>
<dbReference type="InterPro" id="IPR013798">
    <property type="entry name" value="Indole-3-glycerol_P_synth_dom"/>
</dbReference>
<evidence type="ECO:0000256" key="6">
    <source>
        <dbReference type="ARBA" id="ARBA00022822"/>
    </source>
</evidence>
<keyword evidence="4" id="KW-0028">Amino-acid biosynthesis</keyword>
<dbReference type="FunFam" id="3.20.20.70:FF:000024">
    <property type="entry name" value="Indole-3-glycerol phosphate synthase"/>
    <property type="match status" value="1"/>
</dbReference>
<evidence type="ECO:0000313" key="11">
    <source>
        <dbReference type="Proteomes" id="UP001314263"/>
    </source>
</evidence>
<dbReference type="AlphaFoldDB" id="A0AAV1IL30"/>
<dbReference type="GO" id="GO:0004640">
    <property type="term" value="F:phosphoribosylanthranilate isomerase activity"/>
    <property type="evidence" value="ECO:0007669"/>
    <property type="project" value="TreeGrafter"/>
</dbReference>
<dbReference type="GO" id="GO:0004425">
    <property type="term" value="F:indole-3-glycerol-phosphate synthase activity"/>
    <property type="evidence" value="ECO:0007669"/>
    <property type="project" value="UniProtKB-EC"/>
</dbReference>
<evidence type="ECO:0000256" key="3">
    <source>
        <dbReference type="ARBA" id="ARBA00012362"/>
    </source>
</evidence>
<dbReference type="GO" id="GO:0000162">
    <property type="term" value="P:L-tryptophan biosynthetic process"/>
    <property type="evidence" value="ECO:0007669"/>
    <property type="project" value="UniProtKB-KW"/>
</dbReference>
<dbReference type="EC" id="4.1.1.48" evidence="3"/>
<dbReference type="PANTHER" id="PTHR22854">
    <property type="entry name" value="TRYPTOPHAN BIOSYNTHESIS PROTEIN"/>
    <property type="match status" value="1"/>
</dbReference>
<proteinExistence type="inferred from homology"/>
<evidence type="ECO:0000256" key="1">
    <source>
        <dbReference type="ARBA" id="ARBA00001633"/>
    </source>
</evidence>
<comment type="catalytic activity">
    <reaction evidence="1">
        <text>1-(2-carboxyphenylamino)-1-deoxy-D-ribulose 5-phosphate + H(+) = (1S,2R)-1-C-(indol-3-yl)glycerol 3-phosphate + CO2 + H2O</text>
        <dbReference type="Rhea" id="RHEA:23476"/>
        <dbReference type="ChEBI" id="CHEBI:15377"/>
        <dbReference type="ChEBI" id="CHEBI:15378"/>
        <dbReference type="ChEBI" id="CHEBI:16526"/>
        <dbReference type="ChEBI" id="CHEBI:58613"/>
        <dbReference type="ChEBI" id="CHEBI:58866"/>
        <dbReference type="EC" id="4.1.1.48"/>
    </reaction>
</comment>
<dbReference type="HAMAP" id="MF_00134_B">
    <property type="entry name" value="IGPS_B"/>
    <property type="match status" value="1"/>
</dbReference>
<feature type="domain" description="Indole-3-glycerol phosphate synthase" evidence="9">
    <location>
        <begin position="95"/>
        <end position="362"/>
    </location>
</feature>
<reference evidence="10 11" key="1">
    <citation type="submission" date="2023-10" db="EMBL/GenBank/DDBJ databases">
        <authorList>
            <person name="Maclean D."/>
            <person name="Macfadyen A."/>
        </authorList>
    </citation>
    <scope>NUCLEOTIDE SEQUENCE [LARGE SCALE GENOMIC DNA]</scope>
</reference>
<keyword evidence="7" id="KW-0057">Aromatic amino acid biosynthesis</keyword>
<name>A0AAV1IL30_9CHLO</name>
<dbReference type="CDD" id="cd00331">
    <property type="entry name" value="IGPS"/>
    <property type="match status" value="1"/>
</dbReference>
<dbReference type="InterPro" id="IPR001468">
    <property type="entry name" value="Indole-3-GlycerolPSynthase_CS"/>
</dbReference>
<organism evidence="10 11">
    <name type="scientific">Coccomyxa viridis</name>
    <dbReference type="NCBI Taxonomy" id="1274662"/>
    <lineage>
        <taxon>Eukaryota</taxon>
        <taxon>Viridiplantae</taxon>
        <taxon>Chlorophyta</taxon>
        <taxon>core chlorophytes</taxon>
        <taxon>Trebouxiophyceae</taxon>
        <taxon>Trebouxiophyceae incertae sedis</taxon>
        <taxon>Coccomyxaceae</taxon>
        <taxon>Coccomyxa</taxon>
    </lineage>
</organism>
<sequence length="366" mass="39660">MQQQCTPHSGCSLVDLRARTIPAAVASRVQRHHQHHKAMQTACRAAEVAARPTEPGVDTEVLIRRRAPEGLPDQPCGAMQFVVPQSDDNKPRNILEEIVWWKAVEIARMKERLPLARLALQTKGAQPSRDFIGALRSAQERVGKPGLIAEVKKASPSKGIIQPDFDPVRIAKAYEAGGAACLSVLTDAKYFQGSFEYLQQIRAAGVGTPLLCKEFVVEAYQLFKARASGADAVLLIAAVLPNADLAYLIKAANKTGLQVLLEVHSVPELERVLRLDMDPGSVMLGINNRDLQTFKVDLQNNQRIMDSPAGQEVTRRGFLMAGESGISTPEHVAFVAQTGCGAILVGESLVKEGDPEQAVKKLLGLA</sequence>
<evidence type="ECO:0000259" key="9">
    <source>
        <dbReference type="Pfam" id="PF00218"/>
    </source>
</evidence>
<evidence type="ECO:0000256" key="4">
    <source>
        <dbReference type="ARBA" id="ARBA00022605"/>
    </source>
</evidence>